<dbReference type="AlphaFoldDB" id="D8PEK1"/>
<dbReference type="SUPFAM" id="SSF103473">
    <property type="entry name" value="MFS general substrate transporter"/>
    <property type="match status" value="1"/>
</dbReference>
<feature type="transmembrane region" description="Helical" evidence="6">
    <location>
        <begin position="42"/>
        <end position="61"/>
    </location>
</feature>
<dbReference type="InterPro" id="IPR011701">
    <property type="entry name" value="MFS"/>
</dbReference>
<evidence type="ECO:0000256" key="5">
    <source>
        <dbReference type="ARBA" id="ARBA00023136"/>
    </source>
</evidence>
<name>D8PEK1_9BACT</name>
<evidence type="ECO:0000259" key="7">
    <source>
        <dbReference type="PROSITE" id="PS50850"/>
    </source>
</evidence>
<evidence type="ECO:0000256" key="1">
    <source>
        <dbReference type="ARBA" id="ARBA00004141"/>
    </source>
</evidence>
<evidence type="ECO:0000313" key="8">
    <source>
        <dbReference type="EMBL" id="CBK41660.1"/>
    </source>
</evidence>
<dbReference type="OrthoDB" id="9787815at2"/>
<dbReference type="InterPro" id="IPR036259">
    <property type="entry name" value="MFS_trans_sf"/>
</dbReference>
<keyword evidence="9" id="KW-1185">Reference proteome</keyword>
<keyword evidence="3 6" id="KW-0812">Transmembrane</keyword>
<proteinExistence type="predicted"/>
<keyword evidence="4 6" id="KW-1133">Transmembrane helix</keyword>
<feature type="transmembrane region" description="Helical" evidence="6">
    <location>
        <begin position="261"/>
        <end position="281"/>
    </location>
</feature>
<evidence type="ECO:0000256" key="4">
    <source>
        <dbReference type="ARBA" id="ARBA00022989"/>
    </source>
</evidence>
<reference evidence="8 9" key="1">
    <citation type="journal article" date="2010" name="Proc. Natl. Acad. Sci. U.S.A.">
        <title>A Nitrospira metagenome illuminates the physiology and evolution of globally important nitrite-oxidizing bacteria.</title>
        <authorList>
            <person name="Lucker S."/>
            <person name="Wagner M."/>
            <person name="Maixner F."/>
            <person name="Pelletier E."/>
            <person name="Koch H."/>
            <person name="Vacherie B."/>
            <person name="Rattei T."/>
            <person name="Sinninghe Damste J."/>
            <person name="Spieck E."/>
            <person name="Le Paslier D."/>
            <person name="Daims H."/>
        </authorList>
    </citation>
    <scope>NUCLEOTIDE SEQUENCE [LARGE SCALE GENOMIC DNA]</scope>
</reference>
<dbReference type="GO" id="GO:0016020">
    <property type="term" value="C:membrane"/>
    <property type="evidence" value="ECO:0007669"/>
    <property type="project" value="UniProtKB-SubCell"/>
</dbReference>
<feature type="transmembrane region" description="Helical" evidence="6">
    <location>
        <begin position="174"/>
        <end position="193"/>
    </location>
</feature>
<sequence>MNRATLRAVLTPRLGIMLPLGFASGLPLALTGGTLQAWLTEAGLDLTTIGLFAYVGLPYTLKFLWAPVMDRIVPPWLGHRRGWMIVTQTGLALALTFMAFIGPGSGAQIFAALALGVAFLSASQDIVFDAYRTDLLKPDERGLGAATWVMGYRIAMMASGSLALIVAARLGWSSAYLCMAGLMALGIVTILMIPEPEAARAAPQSMAEAVWGPLSEFLSRPMALALLGLIVLYKLGDAFAGALTTSFLLRGMEFSSEDIGLVRAFGIGATILGAFIGGGLMPQLGLFRSLMVFGLLQALSNLSFLWLAWAGKSYAVMAFAVGFENLTGGMGTAAFVALVMSLCNHRYTATQFALLSSVEALGRVFLGWPAAKLVGLAGWGPFFFVTFLAALPGLWLLWVLRKPVTQHGELNAGRAGAEVPC</sequence>
<dbReference type="GO" id="GO:0022857">
    <property type="term" value="F:transmembrane transporter activity"/>
    <property type="evidence" value="ECO:0007669"/>
    <property type="project" value="InterPro"/>
</dbReference>
<dbReference type="InterPro" id="IPR004752">
    <property type="entry name" value="AmpG_permease/AT-1"/>
</dbReference>
<dbReference type="EMBL" id="FP929003">
    <property type="protein sequence ID" value="CBK41660.1"/>
    <property type="molecule type" value="Genomic_DNA"/>
</dbReference>
<evidence type="ECO:0000313" key="9">
    <source>
        <dbReference type="Proteomes" id="UP000001660"/>
    </source>
</evidence>
<dbReference type="eggNOG" id="COG2814">
    <property type="taxonomic scope" value="Bacteria"/>
</dbReference>
<accession>D8PEK1</accession>
<protein>
    <submittedName>
        <fullName evidence="8">Muropeptide MFS transporter AmpG</fullName>
    </submittedName>
</protein>
<dbReference type="PANTHER" id="PTHR12778:SF10">
    <property type="entry name" value="MAJOR FACILITATOR SUPERFAMILY DOMAIN-CONTAINING PROTEIN 3"/>
    <property type="match status" value="1"/>
</dbReference>
<gene>
    <name evidence="8" type="primary">ampG</name>
    <name evidence="8" type="ORF">NIDE1934</name>
</gene>
<dbReference type="InterPro" id="IPR020846">
    <property type="entry name" value="MFS_dom"/>
</dbReference>
<feature type="transmembrane region" description="Helical" evidence="6">
    <location>
        <begin position="290"/>
        <end position="309"/>
    </location>
</feature>
<keyword evidence="2" id="KW-0813">Transport</keyword>
<feature type="transmembrane region" description="Helical" evidence="6">
    <location>
        <begin position="224"/>
        <end position="249"/>
    </location>
</feature>
<dbReference type="PROSITE" id="PS50850">
    <property type="entry name" value="MFS"/>
    <property type="match status" value="1"/>
</dbReference>
<dbReference type="Pfam" id="PF07690">
    <property type="entry name" value="MFS_1"/>
    <property type="match status" value="1"/>
</dbReference>
<dbReference type="Gene3D" id="1.20.1250.20">
    <property type="entry name" value="MFS general substrate transporter like domains"/>
    <property type="match status" value="1"/>
</dbReference>
<dbReference type="NCBIfam" id="TIGR00901">
    <property type="entry name" value="2A0125"/>
    <property type="match status" value="1"/>
</dbReference>
<feature type="transmembrane region" description="Helical" evidence="6">
    <location>
        <begin position="315"/>
        <end position="340"/>
    </location>
</feature>
<feature type="domain" description="Major facilitator superfamily (MFS) profile" evidence="7">
    <location>
        <begin position="13"/>
        <end position="404"/>
    </location>
</feature>
<keyword evidence="5 6" id="KW-0472">Membrane</keyword>
<dbReference type="KEGG" id="nde:NIDE1934"/>
<evidence type="ECO:0000256" key="2">
    <source>
        <dbReference type="ARBA" id="ARBA00022448"/>
    </source>
</evidence>
<feature type="transmembrane region" description="Helical" evidence="6">
    <location>
        <begin position="12"/>
        <end position="30"/>
    </location>
</feature>
<feature type="transmembrane region" description="Helical" evidence="6">
    <location>
        <begin position="82"/>
        <end position="101"/>
    </location>
</feature>
<dbReference type="PANTHER" id="PTHR12778">
    <property type="entry name" value="SOLUTE CARRIER FAMILY 33 ACETYL-COA TRANSPORTER -RELATED"/>
    <property type="match status" value="1"/>
</dbReference>
<feature type="transmembrane region" description="Helical" evidence="6">
    <location>
        <begin position="377"/>
        <end position="400"/>
    </location>
</feature>
<dbReference type="HOGENOM" id="CLU_029352_1_2_0"/>
<organism evidence="8 9">
    <name type="scientific">Nitrospira defluvii</name>
    <dbReference type="NCBI Taxonomy" id="330214"/>
    <lineage>
        <taxon>Bacteria</taxon>
        <taxon>Pseudomonadati</taxon>
        <taxon>Nitrospirota</taxon>
        <taxon>Nitrospiria</taxon>
        <taxon>Nitrospirales</taxon>
        <taxon>Nitrospiraceae</taxon>
        <taxon>Nitrospira</taxon>
    </lineage>
</organism>
<comment type="subcellular location">
    <subcellularLocation>
        <location evidence="1">Membrane</location>
        <topology evidence="1">Multi-pass membrane protein</topology>
    </subcellularLocation>
</comment>
<dbReference type="Proteomes" id="UP000001660">
    <property type="component" value="Chromosome"/>
</dbReference>
<evidence type="ECO:0000256" key="6">
    <source>
        <dbReference type="SAM" id="Phobius"/>
    </source>
</evidence>
<dbReference type="CDD" id="cd17486">
    <property type="entry name" value="MFS_AmpG_like"/>
    <property type="match status" value="1"/>
</dbReference>
<dbReference type="STRING" id="330214.NIDE1934"/>
<evidence type="ECO:0000256" key="3">
    <source>
        <dbReference type="ARBA" id="ARBA00022692"/>
    </source>
</evidence>
<feature type="transmembrane region" description="Helical" evidence="6">
    <location>
        <begin position="143"/>
        <end position="168"/>
    </location>
</feature>